<evidence type="ECO:0000256" key="4">
    <source>
        <dbReference type="ARBA" id="ARBA00022603"/>
    </source>
</evidence>
<dbReference type="AlphaFoldDB" id="A0A369TEJ2"/>
<dbReference type="InterPro" id="IPR036217">
    <property type="entry name" value="MethylDNA_cys_MeTrfase_DNAb"/>
</dbReference>
<evidence type="ECO:0000256" key="6">
    <source>
        <dbReference type="ARBA" id="ARBA00022763"/>
    </source>
</evidence>
<dbReference type="Proteomes" id="UP000253941">
    <property type="component" value="Unassembled WGS sequence"/>
</dbReference>
<dbReference type="HAMAP" id="MF_00772">
    <property type="entry name" value="OGT"/>
    <property type="match status" value="1"/>
</dbReference>
<keyword evidence="6 9" id="KW-0227">DNA damage</keyword>
<proteinExistence type="inferred from homology"/>
<comment type="similarity">
    <text evidence="2 9">Belongs to the MGMT family.</text>
</comment>
<dbReference type="EMBL" id="QPMH01000002">
    <property type="protein sequence ID" value="RDD63262.1"/>
    <property type="molecule type" value="Genomic_DNA"/>
</dbReference>
<evidence type="ECO:0000256" key="1">
    <source>
        <dbReference type="ARBA" id="ARBA00001286"/>
    </source>
</evidence>
<dbReference type="SUPFAM" id="SSF53155">
    <property type="entry name" value="Methylated DNA-protein cysteine methyltransferase domain"/>
    <property type="match status" value="1"/>
</dbReference>
<keyword evidence="13" id="KW-1185">Reference proteome</keyword>
<evidence type="ECO:0000256" key="3">
    <source>
        <dbReference type="ARBA" id="ARBA00022490"/>
    </source>
</evidence>
<dbReference type="EC" id="2.1.1.63" evidence="9"/>
<protein>
    <recommendedName>
        <fullName evidence="9">Methylated-DNA--protein-cysteine methyltransferase</fullName>
        <ecNumber evidence="9">2.1.1.63</ecNumber>
    </recommendedName>
    <alternativeName>
        <fullName evidence="9">6-O-methylguanine-DNA methyltransferase</fullName>
        <shortName evidence="9">MGMT</shortName>
    </alternativeName>
    <alternativeName>
        <fullName evidence="9">O-6-methylguanine-DNA-alkyltransferase</fullName>
    </alternativeName>
</protein>
<dbReference type="CDD" id="cd06445">
    <property type="entry name" value="ATase"/>
    <property type="match status" value="1"/>
</dbReference>
<comment type="catalytic activity">
    <reaction evidence="8 9">
        <text>a 6-O-methyl-2'-deoxyguanosine in DNA + L-cysteinyl-[protein] = S-methyl-L-cysteinyl-[protein] + a 2'-deoxyguanosine in DNA</text>
        <dbReference type="Rhea" id="RHEA:24000"/>
        <dbReference type="Rhea" id="RHEA-COMP:10131"/>
        <dbReference type="Rhea" id="RHEA-COMP:10132"/>
        <dbReference type="Rhea" id="RHEA-COMP:11367"/>
        <dbReference type="Rhea" id="RHEA-COMP:11368"/>
        <dbReference type="ChEBI" id="CHEBI:29950"/>
        <dbReference type="ChEBI" id="CHEBI:82612"/>
        <dbReference type="ChEBI" id="CHEBI:85445"/>
        <dbReference type="ChEBI" id="CHEBI:85448"/>
        <dbReference type="EC" id="2.1.1.63"/>
    </reaction>
</comment>
<keyword evidence="7 9" id="KW-0234">DNA repair</keyword>
<dbReference type="SUPFAM" id="SSF46767">
    <property type="entry name" value="Methylated DNA-protein cysteine methyltransferase, C-terminal domain"/>
    <property type="match status" value="1"/>
</dbReference>
<dbReference type="InterPro" id="IPR036631">
    <property type="entry name" value="MGMT_N_sf"/>
</dbReference>
<comment type="caution">
    <text evidence="12">The sequence shown here is derived from an EMBL/GenBank/DDBJ whole genome shotgun (WGS) entry which is preliminary data.</text>
</comment>
<dbReference type="Gene3D" id="3.30.160.70">
    <property type="entry name" value="Methylated DNA-protein cysteine methyltransferase domain"/>
    <property type="match status" value="1"/>
</dbReference>
<dbReference type="Pfam" id="PF01035">
    <property type="entry name" value="DNA_binding_1"/>
    <property type="match status" value="1"/>
</dbReference>
<dbReference type="NCBIfam" id="TIGR00589">
    <property type="entry name" value="ogt"/>
    <property type="match status" value="1"/>
</dbReference>
<dbReference type="PROSITE" id="PS00374">
    <property type="entry name" value="MGMT"/>
    <property type="match status" value="1"/>
</dbReference>
<evidence type="ECO:0000259" key="11">
    <source>
        <dbReference type="Pfam" id="PF02870"/>
    </source>
</evidence>
<comment type="subcellular location">
    <subcellularLocation>
        <location evidence="9">Cytoplasm</location>
    </subcellularLocation>
</comment>
<comment type="function">
    <text evidence="9">Involved in the cellular defense against the biological effects of O6-methylguanine (O6-MeG) and O4-methylthymine (O4-MeT) in DNA. Repairs the methylated nucleobase in DNA by stoichiometrically transferring the methyl group to a cysteine residue in the enzyme. This is a suicide reaction: the enzyme is irreversibly inactivated.</text>
</comment>
<evidence type="ECO:0000259" key="10">
    <source>
        <dbReference type="Pfam" id="PF01035"/>
    </source>
</evidence>
<dbReference type="GO" id="GO:0003908">
    <property type="term" value="F:methylated-DNA-[protein]-cysteine S-methyltransferase activity"/>
    <property type="evidence" value="ECO:0007669"/>
    <property type="project" value="UniProtKB-UniRule"/>
</dbReference>
<dbReference type="RefSeq" id="WP_114580518.1">
    <property type="nucleotide sequence ID" value="NZ_QPMH01000002.1"/>
</dbReference>
<dbReference type="GO" id="GO:0005737">
    <property type="term" value="C:cytoplasm"/>
    <property type="evidence" value="ECO:0007669"/>
    <property type="project" value="UniProtKB-SubCell"/>
</dbReference>
<dbReference type="Pfam" id="PF02870">
    <property type="entry name" value="Methyltransf_1N"/>
    <property type="match status" value="1"/>
</dbReference>
<dbReference type="InterPro" id="IPR001497">
    <property type="entry name" value="MethylDNA_cys_MeTrfase_AS"/>
</dbReference>
<keyword evidence="5 9" id="KW-0808">Transferase</keyword>
<dbReference type="InterPro" id="IPR014048">
    <property type="entry name" value="MethylDNA_cys_MeTrfase_DNA-bd"/>
</dbReference>
<evidence type="ECO:0000256" key="5">
    <source>
        <dbReference type="ARBA" id="ARBA00022679"/>
    </source>
</evidence>
<gene>
    <name evidence="12" type="ORF">DRB17_02080</name>
</gene>
<keyword evidence="4 9" id="KW-0489">Methyltransferase</keyword>
<name>A0A369TEJ2_9PROT</name>
<feature type="domain" description="Methylated-DNA-[protein]-cysteine S-methyltransferase DNA binding" evidence="10">
    <location>
        <begin position="67"/>
        <end position="146"/>
    </location>
</feature>
<evidence type="ECO:0000256" key="9">
    <source>
        <dbReference type="HAMAP-Rule" id="MF_00772"/>
    </source>
</evidence>
<feature type="domain" description="Methylguanine DNA methyltransferase ribonuclease-like" evidence="11">
    <location>
        <begin position="5"/>
        <end position="63"/>
    </location>
</feature>
<accession>A0A369TEJ2</accession>
<reference evidence="12 13" key="1">
    <citation type="submission" date="2018-07" db="EMBL/GenBank/DDBJ databases">
        <title>Venubactetium sediminum gen. nov., sp. nov., isolated from a marine solar saltern.</title>
        <authorList>
            <person name="Wang S."/>
        </authorList>
    </citation>
    <scope>NUCLEOTIDE SEQUENCE [LARGE SCALE GENOMIC DNA]</scope>
    <source>
        <strain evidence="12 13">WD2A32</strain>
    </source>
</reference>
<dbReference type="InterPro" id="IPR036388">
    <property type="entry name" value="WH-like_DNA-bd_sf"/>
</dbReference>
<evidence type="ECO:0000256" key="2">
    <source>
        <dbReference type="ARBA" id="ARBA00008711"/>
    </source>
</evidence>
<evidence type="ECO:0000313" key="12">
    <source>
        <dbReference type="EMBL" id="RDD63262.1"/>
    </source>
</evidence>
<evidence type="ECO:0000256" key="7">
    <source>
        <dbReference type="ARBA" id="ARBA00023204"/>
    </source>
</evidence>
<sequence>MPSRSIDTPLGHLVIESDGQALTAIDWSEEVRRDADPLLDEAAAQLAAYFSGRLHVFDLPLAPAGTPFRQAVWGAMQAIPFGATRTYGEMARDLKSAARAVGGACGANPLPIVIPCHRVLAAGGLGGYSGGLGLESKRKLLELEGVLPKTLW</sequence>
<dbReference type="FunFam" id="1.10.10.10:FF:000214">
    <property type="entry name" value="Methylated-DNA--protein-cysteine methyltransferase"/>
    <property type="match status" value="1"/>
</dbReference>
<dbReference type="InterPro" id="IPR023546">
    <property type="entry name" value="MGMT"/>
</dbReference>
<dbReference type="PANTHER" id="PTHR10815:SF5">
    <property type="entry name" value="METHYLATED-DNA--PROTEIN-CYSTEINE METHYLTRANSFERASE"/>
    <property type="match status" value="1"/>
</dbReference>
<feature type="active site" description="Nucleophile; methyl group acceptor" evidence="9">
    <location>
        <position position="116"/>
    </location>
</feature>
<dbReference type="InterPro" id="IPR008332">
    <property type="entry name" value="MethylG_MeTrfase_N"/>
</dbReference>
<evidence type="ECO:0000256" key="8">
    <source>
        <dbReference type="ARBA" id="ARBA00049348"/>
    </source>
</evidence>
<dbReference type="Gene3D" id="1.10.10.10">
    <property type="entry name" value="Winged helix-like DNA-binding domain superfamily/Winged helix DNA-binding domain"/>
    <property type="match status" value="1"/>
</dbReference>
<dbReference type="PANTHER" id="PTHR10815">
    <property type="entry name" value="METHYLATED-DNA--PROTEIN-CYSTEINE METHYLTRANSFERASE"/>
    <property type="match status" value="1"/>
</dbReference>
<keyword evidence="3 9" id="KW-0963">Cytoplasm</keyword>
<organism evidence="12 13">
    <name type="scientific">Ferruginivarius sediminum</name>
    <dbReference type="NCBI Taxonomy" id="2661937"/>
    <lineage>
        <taxon>Bacteria</taxon>
        <taxon>Pseudomonadati</taxon>
        <taxon>Pseudomonadota</taxon>
        <taxon>Alphaproteobacteria</taxon>
        <taxon>Rhodospirillales</taxon>
        <taxon>Rhodospirillaceae</taxon>
        <taxon>Ferruginivarius</taxon>
    </lineage>
</organism>
<comment type="miscellaneous">
    <text evidence="9">This enzyme catalyzes only one turnover and therefore is not strictly catalytic. According to one definition, an enzyme is a biocatalyst that acts repeatedly and over many reaction cycles.</text>
</comment>
<dbReference type="GO" id="GO:0006307">
    <property type="term" value="P:DNA alkylation repair"/>
    <property type="evidence" value="ECO:0007669"/>
    <property type="project" value="UniProtKB-UniRule"/>
</dbReference>
<comment type="catalytic activity">
    <reaction evidence="1 9">
        <text>a 4-O-methyl-thymidine in DNA + L-cysteinyl-[protein] = a thymidine in DNA + S-methyl-L-cysteinyl-[protein]</text>
        <dbReference type="Rhea" id="RHEA:53428"/>
        <dbReference type="Rhea" id="RHEA-COMP:10131"/>
        <dbReference type="Rhea" id="RHEA-COMP:10132"/>
        <dbReference type="Rhea" id="RHEA-COMP:13555"/>
        <dbReference type="Rhea" id="RHEA-COMP:13556"/>
        <dbReference type="ChEBI" id="CHEBI:29950"/>
        <dbReference type="ChEBI" id="CHEBI:82612"/>
        <dbReference type="ChEBI" id="CHEBI:137386"/>
        <dbReference type="ChEBI" id="CHEBI:137387"/>
        <dbReference type="EC" id="2.1.1.63"/>
    </reaction>
</comment>
<dbReference type="GO" id="GO:0032259">
    <property type="term" value="P:methylation"/>
    <property type="evidence" value="ECO:0007669"/>
    <property type="project" value="UniProtKB-KW"/>
</dbReference>
<evidence type="ECO:0000313" key="13">
    <source>
        <dbReference type="Proteomes" id="UP000253941"/>
    </source>
</evidence>